<evidence type="ECO:0000313" key="3">
    <source>
        <dbReference type="Proteomes" id="UP000320762"/>
    </source>
</evidence>
<gene>
    <name evidence="2" type="ORF">BD626DRAFT_492489</name>
</gene>
<feature type="region of interest" description="Disordered" evidence="1">
    <location>
        <begin position="78"/>
        <end position="118"/>
    </location>
</feature>
<feature type="region of interest" description="Disordered" evidence="1">
    <location>
        <begin position="217"/>
        <end position="243"/>
    </location>
</feature>
<dbReference type="EMBL" id="VDMD01000007">
    <property type="protein sequence ID" value="TRM64630.1"/>
    <property type="molecule type" value="Genomic_DNA"/>
</dbReference>
<feature type="compositionally biased region" description="Low complexity" evidence="1">
    <location>
        <begin position="99"/>
        <end position="109"/>
    </location>
</feature>
<dbReference type="Proteomes" id="UP000320762">
    <property type="component" value="Unassembled WGS sequence"/>
</dbReference>
<feature type="non-terminal residue" evidence="2">
    <location>
        <position position="451"/>
    </location>
</feature>
<evidence type="ECO:0000256" key="1">
    <source>
        <dbReference type="SAM" id="MobiDB-lite"/>
    </source>
</evidence>
<reference evidence="2 3" key="1">
    <citation type="journal article" date="2019" name="New Phytol.">
        <title>Comparative genomics reveals unique wood-decay strategies and fruiting body development in the Schizophyllaceae.</title>
        <authorList>
            <person name="Almasi E."/>
            <person name="Sahu N."/>
            <person name="Krizsan K."/>
            <person name="Balint B."/>
            <person name="Kovacs G.M."/>
            <person name="Kiss B."/>
            <person name="Cseklye J."/>
            <person name="Drula E."/>
            <person name="Henrissat B."/>
            <person name="Nagy I."/>
            <person name="Chovatia M."/>
            <person name="Adam C."/>
            <person name="LaButti K."/>
            <person name="Lipzen A."/>
            <person name="Riley R."/>
            <person name="Grigoriev I.V."/>
            <person name="Nagy L.G."/>
        </authorList>
    </citation>
    <scope>NUCLEOTIDE SEQUENCE [LARGE SCALE GENOMIC DNA]</scope>
    <source>
        <strain evidence="2 3">NL-1724</strain>
    </source>
</reference>
<feature type="region of interest" description="Disordered" evidence="1">
    <location>
        <begin position="1"/>
        <end position="38"/>
    </location>
</feature>
<proteinExistence type="predicted"/>
<name>A0A550CII3_9AGAR</name>
<sequence>MPSSPHAKNSDGSPSPQRFASTRGEPAAIEGATTPTFGLLRSSSSPFPIYSTPPSAVKSDLFIFSPSKVKTPTVVPLSFSPSPSPAMSNSAVNERPARPRSLAPSPEASRIAHASRKGSTMMTITEDEVLDDFLPALDAMIMETEDPGFSSDTCDALTTYLNLPESEDDGEVHAGRPRNPPLVNMDGQDSPLAAPVASAKRTFSVLGWCEDECARQEPSPRRYGAYPKHSNYEDGDRSLLPSRRSGNAIESAAASDASLSGHRKAISTTSASAWAQYTRRARNDPSWLAHRSRGSGSPGQRMLKRKAAHAQINLQKENKADLIAALEDVVSFVEQIQEVEIAPDSAERAGGPADVDSALVGQVVAPVPSIEPGFVFMAAAYSPAYNAPLLISPYFGGCTPADRALMHGTNSFSILPGVAYEAAHSIGSTPLQFAYAAYRRGGRSRLRSGRS</sequence>
<protein>
    <submittedName>
        <fullName evidence="2">Uncharacterized protein</fullName>
    </submittedName>
</protein>
<keyword evidence="3" id="KW-1185">Reference proteome</keyword>
<organism evidence="2 3">
    <name type="scientific">Schizophyllum amplum</name>
    <dbReference type="NCBI Taxonomy" id="97359"/>
    <lineage>
        <taxon>Eukaryota</taxon>
        <taxon>Fungi</taxon>
        <taxon>Dikarya</taxon>
        <taxon>Basidiomycota</taxon>
        <taxon>Agaricomycotina</taxon>
        <taxon>Agaricomycetes</taxon>
        <taxon>Agaricomycetidae</taxon>
        <taxon>Agaricales</taxon>
        <taxon>Schizophyllaceae</taxon>
        <taxon>Schizophyllum</taxon>
    </lineage>
</organism>
<dbReference type="AlphaFoldDB" id="A0A550CII3"/>
<accession>A0A550CII3</accession>
<feature type="compositionally biased region" description="Low complexity" evidence="1">
    <location>
        <begin position="78"/>
        <end position="90"/>
    </location>
</feature>
<comment type="caution">
    <text evidence="2">The sequence shown here is derived from an EMBL/GenBank/DDBJ whole genome shotgun (WGS) entry which is preliminary data.</text>
</comment>
<evidence type="ECO:0000313" key="2">
    <source>
        <dbReference type="EMBL" id="TRM64630.1"/>
    </source>
</evidence>
<feature type="compositionally biased region" description="Polar residues" evidence="1">
    <location>
        <begin position="1"/>
        <end position="20"/>
    </location>
</feature>
<feature type="region of interest" description="Disordered" evidence="1">
    <location>
        <begin position="285"/>
        <end position="304"/>
    </location>
</feature>